<dbReference type="FunFam" id="3.20.20.10:FF:000018">
    <property type="entry name" value="Pyridoxal phosphate homeostasis protein"/>
    <property type="match status" value="1"/>
</dbReference>
<dbReference type="HAMAP" id="MF_02087">
    <property type="entry name" value="PLP_homeostasis"/>
    <property type="match status" value="1"/>
</dbReference>
<dbReference type="CDD" id="cd00635">
    <property type="entry name" value="PLPDE_III_YBL036c_like"/>
    <property type="match status" value="1"/>
</dbReference>
<dbReference type="RefSeq" id="WP_188321733.1">
    <property type="nucleotide sequence ID" value="NZ_CP060203.1"/>
</dbReference>
<dbReference type="Gene3D" id="3.20.20.10">
    <property type="entry name" value="Alanine racemase"/>
    <property type="match status" value="1"/>
</dbReference>
<dbReference type="PIRSF" id="PIRSF004848">
    <property type="entry name" value="YBL036c_PLPDEIII"/>
    <property type="match status" value="1"/>
</dbReference>
<evidence type="ECO:0000256" key="2">
    <source>
        <dbReference type="HAMAP-Rule" id="MF_02087"/>
    </source>
</evidence>
<dbReference type="InterPro" id="IPR001608">
    <property type="entry name" value="Ala_racemase_N"/>
</dbReference>
<organism evidence="6 7">
    <name type="scientific">Chryseobacterium manosquense</name>
    <dbReference type="NCBI Taxonomy" id="2754694"/>
    <lineage>
        <taxon>Bacteria</taxon>
        <taxon>Pseudomonadati</taxon>
        <taxon>Bacteroidota</taxon>
        <taxon>Flavobacteriia</taxon>
        <taxon>Flavobacteriales</taxon>
        <taxon>Weeksellaceae</taxon>
        <taxon>Chryseobacterium group</taxon>
        <taxon>Chryseobacterium</taxon>
    </lineage>
</organism>
<dbReference type="EMBL" id="CP060203">
    <property type="protein sequence ID" value="QNS42076.1"/>
    <property type="molecule type" value="Genomic_DNA"/>
</dbReference>
<dbReference type="Pfam" id="PF01168">
    <property type="entry name" value="Ala_racemase_N"/>
    <property type="match status" value="1"/>
</dbReference>
<dbReference type="PANTHER" id="PTHR10146:SF14">
    <property type="entry name" value="PYRIDOXAL PHOSPHATE HOMEOSTASIS PROTEIN"/>
    <property type="match status" value="1"/>
</dbReference>
<evidence type="ECO:0000256" key="4">
    <source>
        <dbReference type="RuleBase" id="RU004514"/>
    </source>
</evidence>
<keyword evidence="7" id="KW-1185">Reference proteome</keyword>
<evidence type="ECO:0000313" key="7">
    <source>
        <dbReference type="Proteomes" id="UP000516438"/>
    </source>
</evidence>
<feature type="modified residue" description="N6-(pyridoxal phosphate)lysine" evidence="2 3">
    <location>
        <position position="28"/>
    </location>
</feature>
<proteinExistence type="inferred from homology"/>
<comment type="function">
    <text evidence="2">Pyridoxal 5'-phosphate (PLP)-binding protein, which is involved in PLP homeostasis.</text>
</comment>
<keyword evidence="1 2" id="KW-0663">Pyridoxal phosphate</keyword>
<dbReference type="AlphaFoldDB" id="A0A7H1DYL8"/>
<dbReference type="PANTHER" id="PTHR10146">
    <property type="entry name" value="PROLINE SYNTHETASE CO-TRANSCRIBED BACTERIAL HOMOLOG PROTEIN"/>
    <property type="match status" value="1"/>
</dbReference>
<dbReference type="SUPFAM" id="SSF51419">
    <property type="entry name" value="PLP-binding barrel"/>
    <property type="match status" value="1"/>
</dbReference>
<comment type="similarity">
    <text evidence="2 4">Belongs to the pyridoxal phosphate-binding protein YggS/PROSC family.</text>
</comment>
<protein>
    <recommendedName>
        <fullName evidence="2">Pyridoxal phosphate homeostasis protein</fullName>
        <shortName evidence="2">PLP homeostasis protein</shortName>
    </recommendedName>
</protein>
<feature type="domain" description="Alanine racemase N-terminal" evidence="5">
    <location>
        <begin position="2"/>
        <end position="218"/>
    </location>
</feature>
<name>A0A7H1DYL8_9FLAO</name>
<evidence type="ECO:0000259" key="5">
    <source>
        <dbReference type="Pfam" id="PF01168"/>
    </source>
</evidence>
<dbReference type="KEGG" id="cmaq:H0S70_03600"/>
<evidence type="ECO:0000256" key="3">
    <source>
        <dbReference type="PIRSR" id="PIRSR004848-1"/>
    </source>
</evidence>
<reference evidence="6 7" key="1">
    <citation type="submission" date="2020-07" db="EMBL/GenBank/DDBJ databases">
        <title>Complete genome and description of Chryseobacterium manosquense strain Marseille-Q2069 sp. nov.</title>
        <authorList>
            <person name="Boxberger M."/>
        </authorList>
    </citation>
    <scope>NUCLEOTIDE SEQUENCE [LARGE SCALE GENOMIC DNA]</scope>
    <source>
        <strain evidence="6 7">Marseille-Q2069</strain>
    </source>
</reference>
<dbReference type="NCBIfam" id="TIGR00044">
    <property type="entry name" value="YggS family pyridoxal phosphate-dependent enzyme"/>
    <property type="match status" value="1"/>
</dbReference>
<dbReference type="Proteomes" id="UP000516438">
    <property type="component" value="Chromosome"/>
</dbReference>
<dbReference type="InterPro" id="IPR011078">
    <property type="entry name" value="PyrdxlP_homeostasis"/>
</dbReference>
<comment type="cofactor">
    <cofactor evidence="3">
        <name>pyridoxal 5'-phosphate</name>
        <dbReference type="ChEBI" id="CHEBI:597326"/>
    </cofactor>
</comment>
<dbReference type="InterPro" id="IPR029066">
    <property type="entry name" value="PLP-binding_barrel"/>
</dbReference>
<dbReference type="GO" id="GO:0030170">
    <property type="term" value="F:pyridoxal phosphate binding"/>
    <property type="evidence" value="ECO:0007669"/>
    <property type="project" value="UniProtKB-UniRule"/>
</dbReference>
<accession>A0A7H1DYL8</accession>
<sequence length="222" mass="25271">MSLDNISSNYQKTINDLPQNVQLVAVSKTHPIEHIQHVYNLGQRIFGENKVQELAEKYPQLPKDIQWHLIGHLQTNKVKYIAEFIDTIQSVDSEKLLEEIDRQAAKFQRKIKVLLQVKIAEEETKFGLEIHEAKEIFQDDLNGKYPNIEITGLMGMATFTDDKNQVTKEFTLLKQIFDKLSLLKKLDTLSMGMSGDYKEAIACGANSVRIGSAIFGSRQYGV</sequence>
<evidence type="ECO:0000313" key="6">
    <source>
        <dbReference type="EMBL" id="QNS42076.1"/>
    </source>
</evidence>
<gene>
    <name evidence="6" type="ORF">H0S70_03600</name>
</gene>
<evidence type="ECO:0000256" key="1">
    <source>
        <dbReference type="ARBA" id="ARBA00022898"/>
    </source>
</evidence>